<protein>
    <submittedName>
        <fullName evidence="2">Uncharacterized protein</fullName>
    </submittedName>
</protein>
<dbReference type="AlphaFoldDB" id="A0A3S9PSN1"/>
<sequence length="89" mass="10390">MWSSLRQHRRPRLLRWPPRRLRKQPCSSPNCSPRPWRWRDGHRPAKTKECPAAGSRQGRPRPKRHTPRLRPTPAARPVREPLPGRGASG</sequence>
<feature type="compositionally biased region" description="Basic residues" evidence="1">
    <location>
        <begin position="1"/>
        <end position="23"/>
    </location>
</feature>
<gene>
    <name evidence="2" type="ORF">EKH77_00025</name>
</gene>
<proteinExistence type="predicted"/>
<feature type="compositionally biased region" description="Basic and acidic residues" evidence="1">
    <location>
        <begin position="37"/>
        <end position="49"/>
    </location>
</feature>
<name>A0A3S9PSN1_STRLT</name>
<dbReference type="Proteomes" id="UP000267900">
    <property type="component" value="Chromosome"/>
</dbReference>
<reference evidence="2 3" key="1">
    <citation type="submission" date="2018-12" db="EMBL/GenBank/DDBJ databases">
        <title>The whole draft genome of Streptomyce luteoverticillatus CGMCC 15060.</title>
        <authorList>
            <person name="Feng Z."/>
            <person name="Chen G."/>
            <person name="Zhang J."/>
            <person name="Zhu H."/>
            <person name="Yu X."/>
            <person name="Zhang W."/>
            <person name="Zhang X."/>
        </authorList>
    </citation>
    <scope>NUCLEOTIDE SEQUENCE [LARGE SCALE GENOMIC DNA]</scope>
    <source>
        <strain evidence="2 3">CGMCC 15060</strain>
    </source>
</reference>
<organism evidence="2 3">
    <name type="scientific">Streptomyces luteoverticillatus</name>
    <name type="common">Streptoverticillium luteoverticillatus</name>
    <dbReference type="NCBI Taxonomy" id="66425"/>
    <lineage>
        <taxon>Bacteria</taxon>
        <taxon>Bacillati</taxon>
        <taxon>Actinomycetota</taxon>
        <taxon>Actinomycetes</taxon>
        <taxon>Kitasatosporales</taxon>
        <taxon>Streptomycetaceae</taxon>
        <taxon>Streptomyces</taxon>
    </lineage>
</organism>
<dbReference type="EMBL" id="CP034587">
    <property type="protein sequence ID" value="AZQ75285.1"/>
    <property type="molecule type" value="Genomic_DNA"/>
</dbReference>
<feature type="region of interest" description="Disordered" evidence="1">
    <location>
        <begin position="1"/>
        <end position="89"/>
    </location>
</feature>
<evidence type="ECO:0000313" key="2">
    <source>
        <dbReference type="EMBL" id="AZQ75285.1"/>
    </source>
</evidence>
<feature type="compositionally biased region" description="Basic residues" evidence="1">
    <location>
        <begin position="58"/>
        <end position="68"/>
    </location>
</feature>
<accession>A0A3S9PSN1</accession>
<evidence type="ECO:0000313" key="3">
    <source>
        <dbReference type="Proteomes" id="UP000267900"/>
    </source>
</evidence>
<keyword evidence="3" id="KW-1185">Reference proteome</keyword>
<evidence type="ECO:0000256" key="1">
    <source>
        <dbReference type="SAM" id="MobiDB-lite"/>
    </source>
</evidence>